<evidence type="ECO:0000313" key="3">
    <source>
        <dbReference type="Proteomes" id="UP000092993"/>
    </source>
</evidence>
<keyword evidence="1" id="KW-0812">Transmembrane</keyword>
<dbReference type="AlphaFoldDB" id="A0A1C7M2E9"/>
<dbReference type="OrthoDB" id="3184377at2759"/>
<feature type="transmembrane region" description="Helical" evidence="1">
    <location>
        <begin position="23"/>
        <end position="46"/>
    </location>
</feature>
<dbReference type="Proteomes" id="UP000092993">
    <property type="component" value="Unassembled WGS sequence"/>
</dbReference>
<name>A0A1C7M2E9_GRIFR</name>
<organism evidence="2 3">
    <name type="scientific">Grifola frondosa</name>
    <name type="common">Maitake</name>
    <name type="synonym">Polyporus frondosus</name>
    <dbReference type="NCBI Taxonomy" id="5627"/>
    <lineage>
        <taxon>Eukaryota</taxon>
        <taxon>Fungi</taxon>
        <taxon>Dikarya</taxon>
        <taxon>Basidiomycota</taxon>
        <taxon>Agaricomycotina</taxon>
        <taxon>Agaricomycetes</taxon>
        <taxon>Polyporales</taxon>
        <taxon>Grifolaceae</taxon>
        <taxon>Grifola</taxon>
    </lineage>
</organism>
<dbReference type="EMBL" id="LUGG01000013">
    <property type="protein sequence ID" value="OBZ71042.1"/>
    <property type="molecule type" value="Genomic_DNA"/>
</dbReference>
<keyword evidence="1" id="KW-0472">Membrane</keyword>
<keyword evidence="1" id="KW-1133">Transmembrane helix</keyword>
<gene>
    <name evidence="2" type="ORF">A0H81_09030</name>
</gene>
<proteinExistence type="predicted"/>
<evidence type="ECO:0000313" key="2">
    <source>
        <dbReference type="EMBL" id="OBZ71042.1"/>
    </source>
</evidence>
<comment type="caution">
    <text evidence="2">The sequence shown here is derived from an EMBL/GenBank/DDBJ whole genome shotgun (WGS) entry which is preliminary data.</text>
</comment>
<reference evidence="2 3" key="1">
    <citation type="submission" date="2016-03" db="EMBL/GenBank/DDBJ databases">
        <title>Whole genome sequencing of Grifola frondosa 9006-11.</title>
        <authorList>
            <person name="Min B."/>
            <person name="Park H."/>
            <person name="Kim J.-G."/>
            <person name="Cho H."/>
            <person name="Oh Y.-L."/>
            <person name="Kong W.-S."/>
            <person name="Choi I.-G."/>
        </authorList>
    </citation>
    <scope>NUCLEOTIDE SEQUENCE [LARGE SCALE GENOMIC DNA]</scope>
    <source>
        <strain evidence="2 3">9006-11</strain>
    </source>
</reference>
<sequence length="155" mass="17389">MDAESASQSAEASLHGHRALTPILSGAISGGIVGVAWIIGLIVYIFRRVRTSKRAHAAGFRSHRQLLDSPKEVEAFIIPQIRQSSKDSYPLGRMYSWTNQGSPMEMSGGMRRPYLSPISTRKGRSHHRGPLCNPLHILTLLHRDYPRLWGRHCPR</sequence>
<accession>A0A1C7M2E9</accession>
<evidence type="ECO:0000256" key="1">
    <source>
        <dbReference type="SAM" id="Phobius"/>
    </source>
</evidence>
<keyword evidence="3" id="KW-1185">Reference proteome</keyword>
<protein>
    <submittedName>
        <fullName evidence="2">Uncharacterized protein</fullName>
    </submittedName>
</protein>